<evidence type="ECO:0000256" key="1">
    <source>
        <dbReference type="SAM" id="MobiDB-lite"/>
    </source>
</evidence>
<dbReference type="EMBL" id="HBUE01180702">
    <property type="protein sequence ID" value="CAG6520093.1"/>
    <property type="molecule type" value="Transcribed_RNA"/>
</dbReference>
<protein>
    <submittedName>
        <fullName evidence="2">(northern house mosquito) hypothetical protein</fullName>
    </submittedName>
</protein>
<proteinExistence type="predicted"/>
<feature type="region of interest" description="Disordered" evidence="1">
    <location>
        <begin position="278"/>
        <end position="317"/>
    </location>
</feature>
<evidence type="ECO:0000313" key="2">
    <source>
        <dbReference type="EMBL" id="CAG6571659.1"/>
    </source>
</evidence>
<dbReference type="AlphaFoldDB" id="A0A8D8NNH2"/>
<reference evidence="2" key="1">
    <citation type="submission" date="2021-05" db="EMBL/GenBank/DDBJ databases">
        <authorList>
            <person name="Alioto T."/>
            <person name="Alioto T."/>
            <person name="Gomez Garrido J."/>
        </authorList>
    </citation>
    <scope>NUCLEOTIDE SEQUENCE</scope>
</reference>
<feature type="compositionally biased region" description="Basic residues" evidence="1">
    <location>
        <begin position="297"/>
        <end position="317"/>
    </location>
</feature>
<dbReference type="EMBL" id="HBUE01286309">
    <property type="protein sequence ID" value="CAG6571659.1"/>
    <property type="molecule type" value="Transcribed_RNA"/>
</dbReference>
<name>A0A8D8NNH2_CULPI</name>
<organism evidence="2">
    <name type="scientific">Culex pipiens</name>
    <name type="common">House mosquito</name>
    <dbReference type="NCBI Taxonomy" id="7175"/>
    <lineage>
        <taxon>Eukaryota</taxon>
        <taxon>Metazoa</taxon>
        <taxon>Ecdysozoa</taxon>
        <taxon>Arthropoda</taxon>
        <taxon>Hexapoda</taxon>
        <taxon>Insecta</taxon>
        <taxon>Pterygota</taxon>
        <taxon>Neoptera</taxon>
        <taxon>Endopterygota</taxon>
        <taxon>Diptera</taxon>
        <taxon>Nematocera</taxon>
        <taxon>Culicoidea</taxon>
        <taxon>Culicidae</taxon>
        <taxon>Culicinae</taxon>
        <taxon>Culicini</taxon>
        <taxon>Culex</taxon>
        <taxon>Culex</taxon>
    </lineage>
</organism>
<sequence>MNNIRYKPWFSKPCAPKFDGNMFGYPAVEFIQDFEEYISWLQYKYRVNEWTKRNLFLSCLEKDARLWAKVFGSKNQTCEDLMASFLRRFWGADIQRRIKEEFFYGTYRQKGQWSKMGLYFIGMLRRVSHVILSLPDYYFLETIGFHFPHHIQLQLMKRQSAEEAYLYLLEVDRSLNTATQIYKERQQRQQLVHSGNRPEYRVNSNSDAHLELTNLIKQHLPDDLHDGGCNTTAEVTDRVFDTTAPAPESLGSSSGGRCNEAAEGHNNNDLFEVKGSEINTTTDEDHPTLGQVFVGRVKTRQSKPRAKKKAHGKRGKR</sequence>
<accession>A0A8D8NNH2</accession>
<feature type="region of interest" description="Disordered" evidence="1">
    <location>
        <begin position="243"/>
        <end position="266"/>
    </location>
</feature>